<dbReference type="InterPro" id="IPR036612">
    <property type="entry name" value="KH_dom_type_1_sf"/>
</dbReference>
<evidence type="ECO:0000256" key="3">
    <source>
        <dbReference type="SAM" id="MobiDB-lite"/>
    </source>
</evidence>
<keyword evidence="6" id="KW-1185">Reference proteome</keyword>
<evidence type="ECO:0000256" key="1">
    <source>
        <dbReference type="ARBA" id="ARBA00022737"/>
    </source>
</evidence>
<dbReference type="Pfam" id="PF00013">
    <property type="entry name" value="KH_1"/>
    <property type="match status" value="4"/>
</dbReference>
<dbReference type="CDD" id="cd22397">
    <property type="entry name" value="KH-I_FUBP_rpt2"/>
    <property type="match status" value="1"/>
</dbReference>
<dbReference type="CDD" id="cd22399">
    <property type="entry name" value="KH-I_FUBP_rpt4"/>
    <property type="match status" value="1"/>
</dbReference>
<dbReference type="EnsemblMetazoa" id="XM_019997362.1">
    <property type="protein sequence ID" value="XP_019852921.1"/>
    <property type="gene ID" value="LOC100641893"/>
</dbReference>
<organism evidence="5 6">
    <name type="scientific">Amphimedon queenslandica</name>
    <name type="common">Sponge</name>
    <dbReference type="NCBI Taxonomy" id="400682"/>
    <lineage>
        <taxon>Eukaryota</taxon>
        <taxon>Metazoa</taxon>
        <taxon>Porifera</taxon>
        <taxon>Demospongiae</taxon>
        <taxon>Heteroscleromorpha</taxon>
        <taxon>Haplosclerida</taxon>
        <taxon>Niphatidae</taxon>
        <taxon>Amphimedon</taxon>
    </lineage>
</organism>
<protein>
    <recommendedName>
        <fullName evidence="4">K Homology domain-containing protein</fullName>
    </recommendedName>
</protein>
<feature type="region of interest" description="Disordered" evidence="3">
    <location>
        <begin position="465"/>
        <end position="486"/>
    </location>
</feature>
<dbReference type="PROSITE" id="PS50084">
    <property type="entry name" value="KH_TYPE_1"/>
    <property type="match status" value="4"/>
</dbReference>
<feature type="compositionally biased region" description="Low complexity" evidence="3">
    <location>
        <begin position="469"/>
        <end position="486"/>
    </location>
</feature>
<dbReference type="Proteomes" id="UP000007879">
    <property type="component" value="Unassembled WGS sequence"/>
</dbReference>
<reference evidence="6" key="1">
    <citation type="journal article" date="2010" name="Nature">
        <title>The Amphimedon queenslandica genome and the evolution of animal complexity.</title>
        <authorList>
            <person name="Srivastava M."/>
            <person name="Simakov O."/>
            <person name="Chapman J."/>
            <person name="Fahey B."/>
            <person name="Gauthier M.E."/>
            <person name="Mitros T."/>
            <person name="Richards G.S."/>
            <person name="Conaco C."/>
            <person name="Dacre M."/>
            <person name="Hellsten U."/>
            <person name="Larroux C."/>
            <person name="Putnam N.H."/>
            <person name="Stanke M."/>
            <person name="Adamska M."/>
            <person name="Darling A."/>
            <person name="Degnan S.M."/>
            <person name="Oakley T.H."/>
            <person name="Plachetzki D.C."/>
            <person name="Zhai Y."/>
            <person name="Adamski M."/>
            <person name="Calcino A."/>
            <person name="Cummins S.F."/>
            <person name="Goodstein D.M."/>
            <person name="Harris C."/>
            <person name="Jackson D.J."/>
            <person name="Leys S.P."/>
            <person name="Shu S."/>
            <person name="Woodcroft B.J."/>
            <person name="Vervoort M."/>
            <person name="Kosik K.S."/>
            <person name="Manning G."/>
            <person name="Degnan B.M."/>
            <person name="Rokhsar D.S."/>
        </authorList>
    </citation>
    <scope>NUCLEOTIDE SEQUENCE [LARGE SCALE GENOMIC DNA]</scope>
</reference>
<dbReference type="AlphaFoldDB" id="A0AAN0J837"/>
<feature type="domain" description="K Homology" evidence="4">
    <location>
        <begin position="171"/>
        <end position="243"/>
    </location>
</feature>
<dbReference type="Gene3D" id="3.30.1370.10">
    <property type="entry name" value="K Homology domain, type 1"/>
    <property type="match status" value="4"/>
</dbReference>
<sequence>MSAGEKTDGVAEAQKRALEIAAKLTSGGYNNGSEVDGSRKRPLDDGEGPDTKKPPTDFNDDSLPTPKLIAQQAISKIAGQLGFAQTMTIEIKVPNRMVGLVIGRQGEMINKLQAESGAKIQVAPDGSEVSGERSVSISGTPDTVEKAKLLVNGVIENAGGVTSVVTNLEAGQEVVELMIPAGKVGLIIGKGGEMIKMLQERAGCKMQMIQDGPYASTPEKPLRMTGFSENCKKARQLVLDLMEQKELEARGLTGDLSTGLPEMIEMRVPSELVGFIIGRNGENINNIQSLCNVRLQFHHDIPHTPYRLTTIAGKPLEVQKAKRMVEEMVGERQQTGIKPRIDLPDPQGPQVQTVSFPIPANKCGLIIGKGGDTVRQLMVQSNCHIELDRGPNTNPQEKLFNLRGLPQNIQAAQNLIRQKLEGGGIPGDPYAGMAAYGGIHGMGGAQGWGQYGSYGGGYPTAGGYGGGAPHQQQPPQGGAPGGQQSSEAAWAAYYQQLQAYTQQQQQQQGGGGGPGGAPQGGSQQVIHKAGGPPSSGAAGSNDLQAQWAEYYRQMYYYQQQQQGAGGGPPPGQGGPPQTGGMPPRN</sequence>
<feature type="region of interest" description="Disordered" evidence="3">
    <location>
        <begin position="502"/>
        <end position="541"/>
    </location>
</feature>
<reference evidence="5" key="2">
    <citation type="submission" date="2024-06" db="UniProtKB">
        <authorList>
            <consortium name="EnsemblMetazoa"/>
        </authorList>
    </citation>
    <scope>IDENTIFICATION</scope>
</reference>
<feature type="domain" description="K Homology" evidence="4">
    <location>
        <begin position="350"/>
        <end position="421"/>
    </location>
</feature>
<keyword evidence="2" id="KW-0694">RNA-binding</keyword>
<accession>A0AAN0J837</accession>
<dbReference type="InterPro" id="IPR004088">
    <property type="entry name" value="KH_dom_type_1"/>
</dbReference>
<keyword evidence="1" id="KW-0677">Repeat</keyword>
<feature type="region of interest" description="Disordered" evidence="3">
    <location>
        <begin position="559"/>
        <end position="585"/>
    </location>
</feature>
<name>A0AAN0J837_AMPQE</name>
<dbReference type="InterPro" id="IPR004087">
    <property type="entry name" value="KH_dom"/>
</dbReference>
<feature type="compositionally biased region" description="Basic and acidic residues" evidence="3">
    <location>
        <begin position="36"/>
        <end position="55"/>
    </location>
</feature>
<evidence type="ECO:0000256" key="2">
    <source>
        <dbReference type="PROSITE-ProRule" id="PRU00117"/>
    </source>
</evidence>
<dbReference type="SMART" id="SM00322">
    <property type="entry name" value="KH"/>
    <property type="match status" value="4"/>
</dbReference>
<feature type="compositionally biased region" description="Gly residues" evidence="3">
    <location>
        <begin position="508"/>
        <end position="519"/>
    </location>
</feature>
<feature type="domain" description="K Homology" evidence="4">
    <location>
        <begin position="85"/>
        <end position="156"/>
    </location>
</feature>
<feature type="region of interest" description="Disordered" evidence="3">
    <location>
        <begin position="26"/>
        <end position="64"/>
    </location>
</feature>
<dbReference type="EnsemblMetazoa" id="XM_019997363.1">
    <property type="protein sequence ID" value="XP_019852922.1"/>
    <property type="gene ID" value="LOC100641893"/>
</dbReference>
<dbReference type="SUPFAM" id="SSF54791">
    <property type="entry name" value="Eukaryotic type KH-domain (KH-domain type I)"/>
    <property type="match status" value="4"/>
</dbReference>
<proteinExistence type="predicted"/>
<feature type="compositionally biased region" description="Low complexity" evidence="3">
    <location>
        <begin position="520"/>
        <end position="540"/>
    </location>
</feature>
<dbReference type="PANTHER" id="PTHR10288">
    <property type="entry name" value="KH DOMAIN CONTAINING RNA BINDING PROTEIN"/>
    <property type="match status" value="1"/>
</dbReference>
<feature type="domain" description="K Homology" evidence="4">
    <location>
        <begin position="260"/>
        <end position="330"/>
    </location>
</feature>
<evidence type="ECO:0000313" key="5">
    <source>
        <dbReference type="EnsemblMetazoa" id="XP_019852922.1"/>
    </source>
</evidence>
<dbReference type="GeneID" id="100641893"/>
<evidence type="ECO:0000313" key="6">
    <source>
        <dbReference type="Proteomes" id="UP000007879"/>
    </source>
</evidence>
<dbReference type="KEGG" id="aqu:100641893"/>
<evidence type="ECO:0000259" key="4">
    <source>
        <dbReference type="SMART" id="SM00322"/>
    </source>
</evidence>
<dbReference type="RefSeq" id="XP_019852922.1">
    <property type="nucleotide sequence ID" value="XM_019997363.1"/>
</dbReference>
<dbReference type="RefSeq" id="XP_019852921.1">
    <property type="nucleotide sequence ID" value="XM_019997362.1"/>
</dbReference>
<dbReference type="GO" id="GO:0003723">
    <property type="term" value="F:RNA binding"/>
    <property type="evidence" value="ECO:0007669"/>
    <property type="project" value="UniProtKB-UniRule"/>
</dbReference>
<dbReference type="CDD" id="cd22396">
    <property type="entry name" value="KH-I_FUBP_rpt1"/>
    <property type="match status" value="1"/>
</dbReference>